<evidence type="ECO:0000256" key="2">
    <source>
        <dbReference type="ARBA" id="ARBA00012438"/>
    </source>
</evidence>
<evidence type="ECO:0000313" key="11">
    <source>
        <dbReference type="Proteomes" id="UP000198417"/>
    </source>
</evidence>
<dbReference type="PANTHER" id="PTHR41523:SF7">
    <property type="entry name" value="HISTIDINE KINASE"/>
    <property type="match status" value="1"/>
</dbReference>
<dbReference type="InterPro" id="IPR011102">
    <property type="entry name" value="Sig_transdc_His_kinase_HWE"/>
</dbReference>
<reference evidence="10 11" key="1">
    <citation type="submission" date="2017-06" db="EMBL/GenBank/DDBJ databases">
        <authorList>
            <person name="Kim H.J."/>
            <person name="Triplett B.A."/>
        </authorList>
    </citation>
    <scope>NUCLEOTIDE SEQUENCE [LARGE SCALE GENOMIC DNA]</scope>
    <source>
        <strain evidence="10 11">DSM 29052</strain>
    </source>
</reference>
<dbReference type="SMART" id="SM00911">
    <property type="entry name" value="HWE_HK"/>
    <property type="match status" value="1"/>
</dbReference>
<evidence type="ECO:0000256" key="3">
    <source>
        <dbReference type="ARBA" id="ARBA00022553"/>
    </source>
</evidence>
<dbReference type="RefSeq" id="WP_089269147.1">
    <property type="nucleotide sequence ID" value="NZ_FZNN01000002.1"/>
</dbReference>
<sequence length="333" mass="37642">MRDTSADMLDFVQVFKHVPAPCLVLDRDMKIVTASDSYLDVVQRSMEELRGKFVFDAFPEEPERLEMLRGAFQKALNGEKNSLVKIPFSIPIDTPDGPEMREIWWTSIHHPVPGPDGEIRFMIQKALDVTQEVKAERLKETIAAELQHRVGNILSLVSVIARRTANNADDLPDFLNRFEGRLQALARTHSYLTGNNWDRMTIESILSRQLADHFEADAGQIDMMGGEIHLTADEAQILTLAVHELTTNSVKYGALKNPEGRLAIKWNRIGPSGYDLEWREGGILVEKEPERSGFGSMILDTIVPRQLQAEAVREFSAESFVYRLSVPERSMPV</sequence>
<dbReference type="EMBL" id="FZNN01000002">
    <property type="protein sequence ID" value="SNR33789.1"/>
    <property type="molecule type" value="Genomic_DNA"/>
</dbReference>
<proteinExistence type="predicted"/>
<evidence type="ECO:0000256" key="7">
    <source>
        <dbReference type="ARBA" id="ARBA00022840"/>
    </source>
</evidence>
<feature type="domain" description="PAS" evidence="8">
    <location>
        <begin position="9"/>
        <end position="77"/>
    </location>
</feature>
<comment type="catalytic activity">
    <reaction evidence="1">
        <text>ATP + protein L-histidine = ADP + protein N-phospho-L-histidine.</text>
        <dbReference type="EC" id="2.7.13.3"/>
    </reaction>
</comment>
<keyword evidence="4" id="KW-0808">Transferase</keyword>
<dbReference type="CDD" id="cd00130">
    <property type="entry name" value="PAS"/>
    <property type="match status" value="1"/>
</dbReference>
<dbReference type="GO" id="GO:0005524">
    <property type="term" value="F:ATP binding"/>
    <property type="evidence" value="ECO:0007669"/>
    <property type="project" value="UniProtKB-KW"/>
</dbReference>
<evidence type="ECO:0000256" key="5">
    <source>
        <dbReference type="ARBA" id="ARBA00022741"/>
    </source>
</evidence>
<organism evidence="10 11">
    <name type="scientific">Puniceibacterium sediminis</name>
    <dbReference type="NCBI Taxonomy" id="1608407"/>
    <lineage>
        <taxon>Bacteria</taxon>
        <taxon>Pseudomonadati</taxon>
        <taxon>Pseudomonadota</taxon>
        <taxon>Alphaproteobacteria</taxon>
        <taxon>Rhodobacterales</taxon>
        <taxon>Paracoccaceae</taxon>
        <taxon>Puniceibacterium</taxon>
    </lineage>
</organism>
<dbReference type="Gene3D" id="3.30.565.10">
    <property type="entry name" value="Histidine kinase-like ATPase, C-terminal domain"/>
    <property type="match status" value="1"/>
</dbReference>
<dbReference type="InterPro" id="IPR000014">
    <property type="entry name" value="PAS"/>
</dbReference>
<keyword evidence="7" id="KW-0067">ATP-binding</keyword>
<gene>
    <name evidence="10" type="ORF">SAMN06265370_102184</name>
</gene>
<dbReference type="Pfam" id="PF07536">
    <property type="entry name" value="HWE_HK"/>
    <property type="match status" value="1"/>
</dbReference>
<accession>A0A238VJW5</accession>
<name>A0A238VJW5_9RHOB</name>
<dbReference type="GO" id="GO:0004673">
    <property type="term" value="F:protein histidine kinase activity"/>
    <property type="evidence" value="ECO:0007669"/>
    <property type="project" value="UniProtKB-EC"/>
</dbReference>
<dbReference type="AlphaFoldDB" id="A0A238VJW5"/>
<dbReference type="InterPro" id="IPR036890">
    <property type="entry name" value="HATPase_C_sf"/>
</dbReference>
<evidence type="ECO:0000256" key="6">
    <source>
        <dbReference type="ARBA" id="ARBA00022777"/>
    </source>
</evidence>
<keyword evidence="11" id="KW-1185">Reference proteome</keyword>
<dbReference type="InterPro" id="IPR035965">
    <property type="entry name" value="PAS-like_dom_sf"/>
</dbReference>
<evidence type="ECO:0000256" key="1">
    <source>
        <dbReference type="ARBA" id="ARBA00000085"/>
    </source>
</evidence>
<dbReference type="OrthoDB" id="9816309at2"/>
<dbReference type="EC" id="2.7.13.3" evidence="2"/>
<evidence type="ECO:0000256" key="4">
    <source>
        <dbReference type="ARBA" id="ARBA00022679"/>
    </source>
</evidence>
<keyword evidence="5" id="KW-0547">Nucleotide-binding</keyword>
<feature type="domain" description="Signal transduction histidine kinase HWE region" evidence="9">
    <location>
        <begin position="145"/>
        <end position="227"/>
    </location>
</feature>
<protein>
    <recommendedName>
        <fullName evidence="2">histidine kinase</fullName>
        <ecNumber evidence="2">2.7.13.3</ecNumber>
    </recommendedName>
</protein>
<dbReference type="Pfam" id="PF08448">
    <property type="entry name" value="PAS_4"/>
    <property type="match status" value="1"/>
</dbReference>
<dbReference type="PANTHER" id="PTHR41523">
    <property type="entry name" value="TWO-COMPONENT SYSTEM SENSOR PROTEIN"/>
    <property type="match status" value="1"/>
</dbReference>
<dbReference type="SMART" id="SM00091">
    <property type="entry name" value="PAS"/>
    <property type="match status" value="1"/>
</dbReference>
<evidence type="ECO:0000259" key="8">
    <source>
        <dbReference type="SMART" id="SM00091"/>
    </source>
</evidence>
<evidence type="ECO:0000313" key="10">
    <source>
        <dbReference type="EMBL" id="SNR33789.1"/>
    </source>
</evidence>
<keyword evidence="6" id="KW-0418">Kinase</keyword>
<evidence type="ECO:0000259" key="9">
    <source>
        <dbReference type="SMART" id="SM00911"/>
    </source>
</evidence>
<dbReference type="Gene3D" id="3.30.450.20">
    <property type="entry name" value="PAS domain"/>
    <property type="match status" value="1"/>
</dbReference>
<dbReference type="InterPro" id="IPR013656">
    <property type="entry name" value="PAS_4"/>
</dbReference>
<keyword evidence="3" id="KW-0597">Phosphoprotein</keyword>
<dbReference type="SUPFAM" id="SSF55785">
    <property type="entry name" value="PYP-like sensor domain (PAS domain)"/>
    <property type="match status" value="1"/>
</dbReference>
<dbReference type="NCBIfam" id="TIGR00229">
    <property type="entry name" value="sensory_box"/>
    <property type="match status" value="1"/>
</dbReference>
<dbReference type="Proteomes" id="UP000198417">
    <property type="component" value="Unassembled WGS sequence"/>
</dbReference>